<comment type="caution">
    <text evidence="1">The sequence shown here is derived from an EMBL/GenBank/DDBJ whole genome shotgun (WGS) entry which is preliminary data.</text>
</comment>
<keyword evidence="2" id="KW-1185">Reference proteome</keyword>
<gene>
    <name evidence="1" type="ORF">HHI36_017099</name>
</gene>
<organism evidence="1 2">
    <name type="scientific">Cryptolaemus montrouzieri</name>
    <dbReference type="NCBI Taxonomy" id="559131"/>
    <lineage>
        <taxon>Eukaryota</taxon>
        <taxon>Metazoa</taxon>
        <taxon>Ecdysozoa</taxon>
        <taxon>Arthropoda</taxon>
        <taxon>Hexapoda</taxon>
        <taxon>Insecta</taxon>
        <taxon>Pterygota</taxon>
        <taxon>Neoptera</taxon>
        <taxon>Endopterygota</taxon>
        <taxon>Coleoptera</taxon>
        <taxon>Polyphaga</taxon>
        <taxon>Cucujiformia</taxon>
        <taxon>Coccinelloidea</taxon>
        <taxon>Coccinellidae</taxon>
        <taxon>Scymninae</taxon>
        <taxon>Scymnini</taxon>
        <taxon>Cryptolaemus</taxon>
    </lineage>
</organism>
<name>A0ABD2NLX7_9CUCU</name>
<proteinExistence type="predicted"/>
<evidence type="ECO:0000313" key="1">
    <source>
        <dbReference type="EMBL" id="KAL3279593.1"/>
    </source>
</evidence>
<evidence type="ECO:0000313" key="2">
    <source>
        <dbReference type="Proteomes" id="UP001516400"/>
    </source>
</evidence>
<accession>A0ABD2NLX7</accession>
<sequence>MELPEKQRTRVNAALTRFKNRINRDDVEMYKHILEEMNRKHEILFDKFSDIQDQINEIFESGDKEAQVEKRDSFERLFHNTVAQARSIIENLSRPSKQKPEVFIPNDYIDP</sequence>
<dbReference type="EMBL" id="JABFTP020000124">
    <property type="protein sequence ID" value="KAL3279593.1"/>
    <property type="molecule type" value="Genomic_DNA"/>
</dbReference>
<protein>
    <submittedName>
        <fullName evidence="1">Uncharacterized protein</fullName>
    </submittedName>
</protein>
<dbReference type="Proteomes" id="UP001516400">
    <property type="component" value="Unassembled WGS sequence"/>
</dbReference>
<dbReference type="AlphaFoldDB" id="A0ABD2NLX7"/>
<reference evidence="1 2" key="1">
    <citation type="journal article" date="2021" name="BMC Biol.">
        <title>Horizontally acquired antibacterial genes associated with adaptive radiation of ladybird beetles.</title>
        <authorList>
            <person name="Li H.S."/>
            <person name="Tang X.F."/>
            <person name="Huang Y.H."/>
            <person name="Xu Z.Y."/>
            <person name="Chen M.L."/>
            <person name="Du X.Y."/>
            <person name="Qiu B.Y."/>
            <person name="Chen P.T."/>
            <person name="Zhang W."/>
            <person name="Slipinski A."/>
            <person name="Escalona H.E."/>
            <person name="Waterhouse R.M."/>
            <person name="Zwick A."/>
            <person name="Pang H."/>
        </authorList>
    </citation>
    <scope>NUCLEOTIDE SEQUENCE [LARGE SCALE GENOMIC DNA]</scope>
    <source>
        <strain evidence="1">SYSU2018</strain>
    </source>
</reference>